<keyword evidence="7" id="KW-0067">ATP-binding</keyword>
<proteinExistence type="predicted"/>
<dbReference type="PANTHER" id="PTHR43071">
    <property type="entry name" value="2-AMINO-4-HYDROXY-6-HYDROXYMETHYLDIHYDROPTERIDINE PYROPHOSPHOKINASE"/>
    <property type="match status" value="1"/>
</dbReference>
<comment type="catalytic activity">
    <reaction evidence="1">
        <text>6-hydroxymethyl-7,8-dihydropterin + ATP = (7,8-dihydropterin-6-yl)methyl diphosphate + AMP + H(+)</text>
        <dbReference type="Rhea" id="RHEA:11412"/>
        <dbReference type="ChEBI" id="CHEBI:15378"/>
        <dbReference type="ChEBI" id="CHEBI:30616"/>
        <dbReference type="ChEBI" id="CHEBI:44841"/>
        <dbReference type="ChEBI" id="CHEBI:72950"/>
        <dbReference type="ChEBI" id="CHEBI:456215"/>
        <dbReference type="EC" id="2.7.6.3"/>
    </reaction>
</comment>
<evidence type="ECO:0000256" key="6">
    <source>
        <dbReference type="ARBA" id="ARBA00022777"/>
    </source>
</evidence>
<protein>
    <recommendedName>
        <fullName evidence="3">2-amino-4-hydroxy-6-hydroxymethyldihydropteridine diphosphokinase</fullName>
        <ecNumber evidence="3">2.7.6.3</ecNumber>
    </recommendedName>
</protein>
<evidence type="ECO:0000256" key="2">
    <source>
        <dbReference type="ARBA" id="ARBA00005051"/>
    </source>
</evidence>
<dbReference type="Gene3D" id="3.30.70.560">
    <property type="entry name" value="7,8-Dihydro-6-hydroxymethylpterin-pyrophosphokinase HPPK"/>
    <property type="match status" value="1"/>
</dbReference>
<gene>
    <name evidence="10" type="primary">folK</name>
    <name evidence="10" type="ORF">QQM35_04075</name>
</gene>
<dbReference type="PROSITE" id="PS00794">
    <property type="entry name" value="HPPK"/>
    <property type="match status" value="1"/>
</dbReference>
<dbReference type="InterPro" id="IPR000550">
    <property type="entry name" value="Hppk"/>
</dbReference>
<evidence type="ECO:0000259" key="9">
    <source>
        <dbReference type="PROSITE" id="PS00794"/>
    </source>
</evidence>
<keyword evidence="11" id="KW-1185">Reference proteome</keyword>
<keyword evidence="8" id="KW-0289">Folate biosynthesis</keyword>
<dbReference type="InterPro" id="IPR035907">
    <property type="entry name" value="Hppk_sf"/>
</dbReference>
<accession>A0ABZ3EEL2</accession>
<sequence length="161" mass="18265">MVNAYLGLGSNIGDRETQLEEAIRILDNKEGIQVAQTSPIYETDPVGYTDQPQFLNQCIEVQTVLPPSDLLKACLDTEQQLHRVRDIRWGPRTLDVDILIYGNLTVEQDDLIIPHPRMLERAFVLIPLNDIASDVIEPQSHKKISQLVKTDDTVKQYQSDV</sequence>
<name>A0ABZ3EEL2_9STAP</name>
<evidence type="ECO:0000256" key="7">
    <source>
        <dbReference type="ARBA" id="ARBA00022840"/>
    </source>
</evidence>
<evidence type="ECO:0000256" key="5">
    <source>
        <dbReference type="ARBA" id="ARBA00022741"/>
    </source>
</evidence>
<dbReference type="CDD" id="cd00483">
    <property type="entry name" value="HPPK"/>
    <property type="match status" value="1"/>
</dbReference>
<keyword evidence="6" id="KW-0418">Kinase</keyword>
<dbReference type="Pfam" id="PF01288">
    <property type="entry name" value="HPPK"/>
    <property type="match status" value="1"/>
</dbReference>
<dbReference type="EMBL" id="CP128355">
    <property type="protein sequence ID" value="XAF71295.1"/>
    <property type="molecule type" value="Genomic_DNA"/>
</dbReference>
<comment type="pathway">
    <text evidence="2">Cofactor biosynthesis; tetrahydrofolate biosynthesis; 2-amino-4-hydroxy-6-hydroxymethyl-7,8-dihydropteridine diphosphate from 7,8-dihydroneopterin triphosphate: step 4/4.</text>
</comment>
<organism evidence="10 11">
    <name type="scientific">Staphylococcus hsinchuensis</name>
    <dbReference type="NCBI Taxonomy" id="3051183"/>
    <lineage>
        <taxon>Bacteria</taxon>
        <taxon>Bacillati</taxon>
        <taxon>Bacillota</taxon>
        <taxon>Bacilli</taxon>
        <taxon>Bacillales</taxon>
        <taxon>Staphylococcaceae</taxon>
        <taxon>Staphylococcus</taxon>
    </lineage>
</organism>
<evidence type="ECO:0000256" key="4">
    <source>
        <dbReference type="ARBA" id="ARBA00022679"/>
    </source>
</evidence>
<dbReference type="EC" id="2.7.6.3" evidence="3"/>
<dbReference type="NCBIfam" id="TIGR01498">
    <property type="entry name" value="folK"/>
    <property type="match status" value="1"/>
</dbReference>
<dbReference type="GO" id="GO:0003848">
    <property type="term" value="F:2-amino-4-hydroxy-6-hydroxymethyldihydropteridine diphosphokinase activity"/>
    <property type="evidence" value="ECO:0007669"/>
    <property type="project" value="UniProtKB-EC"/>
</dbReference>
<reference evidence="10 11" key="1">
    <citation type="journal article" date="2024" name="Pathogens">
        <title>Staphylococcus hsinchuensis sp. nov., Isolated from Soymilk.</title>
        <authorList>
            <person name="Wang Y.T."/>
            <person name="Lin Y.C."/>
            <person name="Hsieh Y.H."/>
            <person name="Lin Y.T."/>
            <person name="Hamada M."/>
            <person name="Chen C.C."/>
            <person name="Liou J.S."/>
            <person name="Lee A.Y."/>
            <person name="Zhang W.L."/>
            <person name="Chen Y.T."/>
            <person name="Huang C.H."/>
        </authorList>
    </citation>
    <scope>NUCLEOTIDE SEQUENCE [LARGE SCALE GENOMIC DNA]</scope>
    <source>
        <strain evidence="10 11">H164</strain>
    </source>
</reference>
<keyword evidence="4 10" id="KW-0808">Transferase</keyword>
<evidence type="ECO:0000256" key="1">
    <source>
        <dbReference type="ARBA" id="ARBA00000198"/>
    </source>
</evidence>
<dbReference type="Proteomes" id="UP001436297">
    <property type="component" value="Chromosome"/>
</dbReference>
<evidence type="ECO:0000256" key="8">
    <source>
        <dbReference type="ARBA" id="ARBA00022909"/>
    </source>
</evidence>
<feature type="domain" description="7,8-dihydro-6-hydroxymethylpterin-pyrophosphokinase" evidence="9">
    <location>
        <begin position="88"/>
        <end position="99"/>
    </location>
</feature>
<evidence type="ECO:0000313" key="10">
    <source>
        <dbReference type="EMBL" id="XAF71295.1"/>
    </source>
</evidence>
<evidence type="ECO:0000256" key="3">
    <source>
        <dbReference type="ARBA" id="ARBA00013253"/>
    </source>
</evidence>
<dbReference type="SUPFAM" id="SSF55083">
    <property type="entry name" value="6-hydroxymethyl-7,8-dihydropterin pyrophosphokinase, HPPK"/>
    <property type="match status" value="1"/>
</dbReference>
<keyword evidence="5" id="KW-0547">Nucleotide-binding</keyword>
<dbReference type="PANTHER" id="PTHR43071:SF1">
    <property type="entry name" value="2-AMINO-4-HYDROXY-6-HYDROXYMETHYLDIHYDROPTERIDINE PYROPHOSPHOKINASE"/>
    <property type="match status" value="1"/>
</dbReference>
<dbReference type="RefSeq" id="WP_251520992.1">
    <property type="nucleotide sequence ID" value="NZ_CP128355.1"/>
</dbReference>
<evidence type="ECO:0000313" key="11">
    <source>
        <dbReference type="Proteomes" id="UP001436297"/>
    </source>
</evidence>